<name>A0A9Q8E6B8_9ENTR</name>
<gene>
    <name evidence="2" type="ORF">NCTC8782_00824</name>
</gene>
<feature type="transmembrane region" description="Helical" evidence="1">
    <location>
        <begin position="159"/>
        <end position="180"/>
    </location>
</feature>
<comment type="caution">
    <text evidence="2">The sequence shown here is derived from an EMBL/GenBank/DDBJ whole genome shotgun (WGS) entry which is preliminary data.</text>
</comment>
<dbReference type="EMBL" id="UIGT01000001">
    <property type="protein sequence ID" value="SUX78369.1"/>
    <property type="molecule type" value="Genomic_DNA"/>
</dbReference>
<feature type="transmembrane region" description="Helical" evidence="1">
    <location>
        <begin position="103"/>
        <end position="122"/>
    </location>
</feature>
<evidence type="ECO:0000256" key="1">
    <source>
        <dbReference type="SAM" id="Phobius"/>
    </source>
</evidence>
<feature type="transmembrane region" description="Helical" evidence="1">
    <location>
        <begin position="21"/>
        <end position="47"/>
    </location>
</feature>
<keyword evidence="1" id="KW-0812">Transmembrane</keyword>
<sequence>MERIHFRFRKTKKYSIIRPQFKFFITDLVQLSMLFAVIGFFSIWIYLSRINQLSLLTSALSTPSTLLAVFASICLILTKWGILLSIPSIIFTWSTKANKIDYLVKRLFFHSLFLSIILAVLSCVPGDIAIPLTIYCIMLYCCYIIYLKTIPTEKNSLTIFCTALLINFIMIFIFSILYNNMSLQQYERPERIFTLLIGLIVVYTPIGTVVWYITKGKKIKIKEIVMIALFSVSVLVYSTTMFASGIFIKLNDYSMSYAGLRDNNYHWIKINPGDFPDSWLDNYKGIKKTTSNGQIWLQGYSLFQNKDYAFICSQETMSEIKKYTRSRMIPFFDTPIGSMDTTSCILTENKPENHIQMEKFNFPDNLLPSNRI</sequence>
<protein>
    <submittedName>
        <fullName evidence="2">Uncharacterized protein</fullName>
    </submittedName>
</protein>
<reference evidence="2 3" key="1">
    <citation type="submission" date="2018-06" db="EMBL/GenBank/DDBJ databases">
        <authorList>
            <consortium name="Pathogen Informatics"/>
            <person name="Doyle S."/>
        </authorList>
    </citation>
    <scope>NUCLEOTIDE SEQUENCE [LARGE SCALE GENOMIC DNA]</scope>
    <source>
        <strain evidence="2 3">NCTC8782</strain>
    </source>
</reference>
<accession>A0A9Q8E6B8</accession>
<dbReference type="AlphaFoldDB" id="A0A9Q8E6B8"/>
<dbReference type="Proteomes" id="UP000255286">
    <property type="component" value="Unassembled WGS sequence"/>
</dbReference>
<evidence type="ECO:0000313" key="3">
    <source>
        <dbReference type="Proteomes" id="UP000255286"/>
    </source>
</evidence>
<feature type="transmembrane region" description="Helical" evidence="1">
    <location>
        <begin position="225"/>
        <end position="248"/>
    </location>
</feature>
<keyword evidence="1" id="KW-1133">Transmembrane helix</keyword>
<feature type="transmembrane region" description="Helical" evidence="1">
    <location>
        <begin position="128"/>
        <end position="147"/>
    </location>
</feature>
<keyword evidence="1" id="KW-0472">Membrane</keyword>
<organism evidence="2 3">
    <name type="scientific">Citrobacter youngae</name>
    <dbReference type="NCBI Taxonomy" id="133448"/>
    <lineage>
        <taxon>Bacteria</taxon>
        <taxon>Pseudomonadati</taxon>
        <taxon>Pseudomonadota</taxon>
        <taxon>Gammaproteobacteria</taxon>
        <taxon>Enterobacterales</taxon>
        <taxon>Enterobacteriaceae</taxon>
        <taxon>Citrobacter</taxon>
        <taxon>Citrobacter freundii complex</taxon>
    </lineage>
</organism>
<feature type="transmembrane region" description="Helical" evidence="1">
    <location>
        <begin position="67"/>
        <end position="91"/>
    </location>
</feature>
<feature type="transmembrane region" description="Helical" evidence="1">
    <location>
        <begin position="192"/>
        <end position="213"/>
    </location>
</feature>
<proteinExistence type="predicted"/>
<evidence type="ECO:0000313" key="2">
    <source>
        <dbReference type="EMBL" id="SUX78369.1"/>
    </source>
</evidence>